<feature type="compositionally biased region" description="Acidic residues" evidence="1">
    <location>
        <begin position="325"/>
        <end position="340"/>
    </location>
</feature>
<feature type="compositionally biased region" description="Polar residues" evidence="1">
    <location>
        <begin position="123"/>
        <end position="144"/>
    </location>
</feature>
<organism evidence="2 3">
    <name type="scientific">Dothistroma septosporum (strain NZE10 / CBS 128990)</name>
    <name type="common">Red band needle blight fungus</name>
    <name type="synonym">Mycosphaerella pini</name>
    <dbReference type="NCBI Taxonomy" id="675120"/>
    <lineage>
        <taxon>Eukaryota</taxon>
        <taxon>Fungi</taxon>
        <taxon>Dikarya</taxon>
        <taxon>Ascomycota</taxon>
        <taxon>Pezizomycotina</taxon>
        <taxon>Dothideomycetes</taxon>
        <taxon>Dothideomycetidae</taxon>
        <taxon>Mycosphaerellales</taxon>
        <taxon>Mycosphaerellaceae</taxon>
        <taxon>Dothistroma</taxon>
    </lineage>
</organism>
<accession>N1Q0S5</accession>
<evidence type="ECO:0000313" key="3">
    <source>
        <dbReference type="Proteomes" id="UP000016933"/>
    </source>
</evidence>
<reference evidence="2 3" key="2">
    <citation type="journal article" date="2012" name="PLoS Pathog.">
        <title>Diverse lifestyles and strategies of plant pathogenesis encoded in the genomes of eighteen Dothideomycetes fungi.</title>
        <authorList>
            <person name="Ohm R.A."/>
            <person name="Feau N."/>
            <person name="Henrissat B."/>
            <person name="Schoch C.L."/>
            <person name="Horwitz B.A."/>
            <person name="Barry K.W."/>
            <person name="Condon B.J."/>
            <person name="Copeland A.C."/>
            <person name="Dhillon B."/>
            <person name="Glaser F."/>
            <person name="Hesse C.N."/>
            <person name="Kosti I."/>
            <person name="LaButti K."/>
            <person name="Lindquist E.A."/>
            <person name="Lucas S."/>
            <person name="Salamov A.A."/>
            <person name="Bradshaw R.E."/>
            <person name="Ciuffetti L."/>
            <person name="Hamelin R.C."/>
            <person name="Kema G.H.J."/>
            <person name="Lawrence C."/>
            <person name="Scott J.A."/>
            <person name="Spatafora J.W."/>
            <person name="Turgeon B.G."/>
            <person name="de Wit P.J.G.M."/>
            <person name="Zhong S."/>
            <person name="Goodwin S.B."/>
            <person name="Grigoriev I.V."/>
        </authorList>
    </citation>
    <scope>NUCLEOTIDE SEQUENCE [LARGE SCALE GENOMIC DNA]</scope>
    <source>
        <strain evidence="3">NZE10 / CBS 128990</strain>
    </source>
</reference>
<feature type="compositionally biased region" description="Polar residues" evidence="1">
    <location>
        <begin position="258"/>
        <end position="278"/>
    </location>
</feature>
<feature type="region of interest" description="Disordered" evidence="1">
    <location>
        <begin position="1"/>
        <end position="53"/>
    </location>
</feature>
<dbReference type="OrthoDB" id="5430106at2759"/>
<name>N1Q0S5_DOTSN</name>
<dbReference type="HOGENOM" id="CLU_359419_0_0_1"/>
<sequence length="779" mass="84237">MPSASLSPHAPASGAISPASAQRPALMKRQSSQSSNQSTSRPGLGIASPGGSVEAHGQILRHPVKTRHAKIVLPRNHSSGRNLAKLNRQAQQAQNAIDDGRKHSRQRSHEGDTEIRLPGSLDDSVQQKPQMRRNMTSYQLPRNTSHVKLKKNLSHGQLTRLGSGRNLVALGEARQRAPPSPGLKGKSKRPKSAEMTGVEKDLRESEVELSQQQQREKQRKFSGTKSKKVGFAVGSAGDASDEDETVQLGGHEDEWTEESASASPYSTRQNTANNSRRTSAILDRPAEKLPFEKIAVSEKFHLGRSADKQDAIKMERERQKRQEQEQEQEQEQQDDDESDDSGPPSPRSTGHAKHHAKPHQQEVKEQPAPQNLQLRPKPREEDASEAAKPVLPPLSKPVVEAPKGSVQQLPSPQGSVPKSVSSSLHVTKDAHPSTRRLLNRSQQYPSAAPAVVSNVSALDDVHSNRGSPAPSMKSSKSTLDAANDQQEDELVSRFVPSASHPSTGSGANTAANTPKQSGFHTPEEDSTLAAQRREKNVSGFQIGPVSPGSTISAGSSGANTPAIGRSRTELRMLQDKAMVEIADQAGPKPHLPAHIFDRRNESLKSYLNNIAGEGRGQSTGLSMGPDVFQGRFRALNTELRVVQKFRDPIGEAVIRLRGCKGSKLHQHASKQASQHKLASGNGLSSSKSAISLPAQRARQAGDLSKSASPPKVDSTAMLKRGIAGAQGEVRLQNQGGSERQKPHGRREVSFAGKPETREFEPAPEEMDPSEIARQLWGVS</sequence>
<feature type="compositionally biased region" description="Basic residues" evidence="1">
    <location>
        <begin position="217"/>
        <end position="228"/>
    </location>
</feature>
<dbReference type="EMBL" id="KB446535">
    <property type="protein sequence ID" value="EME49376.1"/>
    <property type="molecule type" value="Genomic_DNA"/>
</dbReference>
<feature type="compositionally biased region" description="Basic and acidic residues" evidence="1">
    <location>
        <begin position="284"/>
        <end position="324"/>
    </location>
</feature>
<feature type="compositionally biased region" description="Low complexity" evidence="1">
    <location>
        <begin position="30"/>
        <end position="40"/>
    </location>
</feature>
<feature type="compositionally biased region" description="Polar residues" evidence="1">
    <location>
        <begin position="547"/>
        <end position="559"/>
    </location>
</feature>
<feature type="compositionally biased region" description="Polar residues" evidence="1">
    <location>
        <begin position="405"/>
        <end position="425"/>
    </location>
</feature>
<gene>
    <name evidence="2" type="ORF">DOTSEDRAFT_58612</name>
</gene>
<evidence type="ECO:0000256" key="1">
    <source>
        <dbReference type="SAM" id="MobiDB-lite"/>
    </source>
</evidence>
<feature type="compositionally biased region" description="Polar residues" evidence="1">
    <location>
        <begin position="472"/>
        <end position="484"/>
    </location>
</feature>
<protein>
    <submittedName>
        <fullName evidence="2">Uncharacterized protein</fullName>
    </submittedName>
</protein>
<reference evidence="3" key="1">
    <citation type="journal article" date="2012" name="PLoS Genet.">
        <title>The genomes of the fungal plant pathogens Cladosporium fulvum and Dothistroma septosporum reveal adaptation to different hosts and lifestyles but also signatures of common ancestry.</title>
        <authorList>
            <person name="de Wit P.J.G.M."/>
            <person name="van der Burgt A."/>
            <person name="Oekmen B."/>
            <person name="Stergiopoulos I."/>
            <person name="Abd-Elsalam K.A."/>
            <person name="Aerts A.L."/>
            <person name="Bahkali A.H."/>
            <person name="Beenen H.G."/>
            <person name="Chettri P."/>
            <person name="Cox M.P."/>
            <person name="Datema E."/>
            <person name="de Vries R.P."/>
            <person name="Dhillon B."/>
            <person name="Ganley A.R."/>
            <person name="Griffiths S.A."/>
            <person name="Guo Y."/>
            <person name="Hamelin R.C."/>
            <person name="Henrissat B."/>
            <person name="Kabir M.S."/>
            <person name="Jashni M.K."/>
            <person name="Kema G."/>
            <person name="Klaubauf S."/>
            <person name="Lapidus A."/>
            <person name="Levasseur A."/>
            <person name="Lindquist E."/>
            <person name="Mehrabi R."/>
            <person name="Ohm R.A."/>
            <person name="Owen T.J."/>
            <person name="Salamov A."/>
            <person name="Schwelm A."/>
            <person name="Schijlen E."/>
            <person name="Sun H."/>
            <person name="van den Burg H.A."/>
            <person name="van Ham R.C.H.J."/>
            <person name="Zhang S."/>
            <person name="Goodwin S.B."/>
            <person name="Grigoriev I.V."/>
            <person name="Collemare J."/>
            <person name="Bradshaw R.E."/>
        </authorList>
    </citation>
    <scope>NUCLEOTIDE SEQUENCE [LARGE SCALE GENOMIC DNA]</scope>
    <source>
        <strain evidence="3">NZE10 / CBS 128990</strain>
    </source>
</reference>
<feature type="region of interest" description="Disordered" evidence="1">
    <location>
        <begin position="665"/>
        <end position="769"/>
    </location>
</feature>
<dbReference type="Proteomes" id="UP000016933">
    <property type="component" value="Unassembled WGS sequence"/>
</dbReference>
<feature type="compositionally biased region" description="Low complexity" evidence="1">
    <location>
        <begin position="445"/>
        <end position="457"/>
    </location>
</feature>
<proteinExistence type="predicted"/>
<feature type="compositionally biased region" description="Low complexity" evidence="1">
    <location>
        <begin position="1"/>
        <end position="21"/>
    </location>
</feature>
<dbReference type="STRING" id="675120.N1Q0S5"/>
<dbReference type="AlphaFoldDB" id="N1Q0S5"/>
<feature type="compositionally biased region" description="Polar residues" evidence="1">
    <location>
        <begin position="669"/>
        <end position="689"/>
    </location>
</feature>
<feature type="region of interest" description="Disordered" evidence="1">
    <location>
        <begin position="73"/>
        <end position="563"/>
    </location>
</feature>
<feature type="compositionally biased region" description="Polar residues" evidence="1">
    <location>
        <begin position="499"/>
        <end position="519"/>
    </location>
</feature>
<evidence type="ECO:0000313" key="2">
    <source>
        <dbReference type="EMBL" id="EME49376.1"/>
    </source>
</evidence>
<keyword evidence="3" id="KW-1185">Reference proteome</keyword>
<feature type="compositionally biased region" description="Basic and acidic residues" evidence="1">
    <location>
        <begin position="197"/>
        <end position="206"/>
    </location>
</feature>
<dbReference type="eggNOG" id="ENOG502QSCZ">
    <property type="taxonomic scope" value="Eukaryota"/>
</dbReference>
<dbReference type="OMA" id="RQNTANN"/>
<feature type="compositionally biased region" description="Basic and acidic residues" evidence="1">
    <location>
        <begin position="738"/>
        <end position="760"/>
    </location>
</feature>